<protein>
    <recommendedName>
        <fullName evidence="3">Oxidoreductase</fullName>
    </recommendedName>
</protein>
<dbReference type="PRINTS" id="PR00080">
    <property type="entry name" value="SDRFAMILY"/>
</dbReference>
<dbReference type="GO" id="GO:0016616">
    <property type="term" value="F:oxidoreductase activity, acting on the CH-OH group of donors, NAD or NADP as acceptor"/>
    <property type="evidence" value="ECO:0007669"/>
    <property type="project" value="TreeGrafter"/>
</dbReference>
<comment type="similarity">
    <text evidence="1">Belongs to the short-chain dehydrogenases/reductases (SDR) family.</text>
</comment>
<gene>
    <name evidence="2" type="ORF">METZ01_LOCUS291410</name>
</gene>
<dbReference type="EMBL" id="UINC01088387">
    <property type="protein sequence ID" value="SVC38556.1"/>
    <property type="molecule type" value="Genomic_DNA"/>
</dbReference>
<evidence type="ECO:0000256" key="1">
    <source>
        <dbReference type="ARBA" id="ARBA00006484"/>
    </source>
</evidence>
<dbReference type="PANTHER" id="PTHR42760:SF40">
    <property type="entry name" value="3-OXOACYL-[ACYL-CARRIER-PROTEIN] REDUCTASE, CHLOROPLASTIC"/>
    <property type="match status" value="1"/>
</dbReference>
<evidence type="ECO:0008006" key="3">
    <source>
        <dbReference type="Google" id="ProtNLM"/>
    </source>
</evidence>
<dbReference type="SUPFAM" id="SSF51735">
    <property type="entry name" value="NAD(P)-binding Rossmann-fold domains"/>
    <property type="match status" value="1"/>
</dbReference>
<name>A0A382LPS0_9ZZZZ</name>
<dbReference type="GO" id="GO:0030497">
    <property type="term" value="P:fatty acid elongation"/>
    <property type="evidence" value="ECO:0007669"/>
    <property type="project" value="TreeGrafter"/>
</dbReference>
<dbReference type="InterPro" id="IPR002347">
    <property type="entry name" value="SDR_fam"/>
</dbReference>
<dbReference type="Pfam" id="PF00106">
    <property type="entry name" value="adh_short"/>
    <property type="match status" value="1"/>
</dbReference>
<dbReference type="AlphaFoldDB" id="A0A382LPS0"/>
<accession>A0A382LPS0</accession>
<organism evidence="2">
    <name type="scientific">marine metagenome</name>
    <dbReference type="NCBI Taxonomy" id="408172"/>
    <lineage>
        <taxon>unclassified sequences</taxon>
        <taxon>metagenomes</taxon>
        <taxon>ecological metagenomes</taxon>
    </lineage>
</organism>
<dbReference type="CDD" id="cd05233">
    <property type="entry name" value="SDR_c"/>
    <property type="match status" value="1"/>
</dbReference>
<evidence type="ECO:0000313" key="2">
    <source>
        <dbReference type="EMBL" id="SVC38556.1"/>
    </source>
</evidence>
<dbReference type="PRINTS" id="PR00081">
    <property type="entry name" value="GDHRDH"/>
</dbReference>
<reference evidence="2" key="1">
    <citation type="submission" date="2018-05" db="EMBL/GenBank/DDBJ databases">
        <authorList>
            <person name="Lanie J.A."/>
            <person name="Ng W.-L."/>
            <person name="Kazmierczak K.M."/>
            <person name="Andrzejewski T.M."/>
            <person name="Davidsen T.M."/>
            <person name="Wayne K.J."/>
            <person name="Tettelin H."/>
            <person name="Glass J.I."/>
            <person name="Rusch D."/>
            <person name="Podicherti R."/>
            <person name="Tsui H.-C.T."/>
            <person name="Winkler M.E."/>
        </authorList>
    </citation>
    <scope>NUCLEOTIDE SEQUENCE</scope>
</reference>
<dbReference type="FunFam" id="3.40.50.720:FF:000084">
    <property type="entry name" value="Short-chain dehydrogenase reductase"/>
    <property type="match status" value="1"/>
</dbReference>
<proteinExistence type="inferred from homology"/>
<dbReference type="InterPro" id="IPR036291">
    <property type="entry name" value="NAD(P)-bd_dom_sf"/>
</dbReference>
<dbReference type="PANTHER" id="PTHR42760">
    <property type="entry name" value="SHORT-CHAIN DEHYDROGENASES/REDUCTASES FAMILY MEMBER"/>
    <property type="match status" value="1"/>
</dbReference>
<dbReference type="Gene3D" id="3.40.50.720">
    <property type="entry name" value="NAD(P)-binding Rossmann-like Domain"/>
    <property type="match status" value="1"/>
</dbReference>
<sequence length="257" mass="27463">MSGSLEGKVAWITGGGTGIGRAAGKALSMAGASVALSGRRKAVLDEALAEALVGPGKGVVLPLDVADPASVQSAAEQIRTELGEIDILVNSAGLNLAHRRYHQMSVEDWQRVIAANLNGAFYCTHAVLPGMRERRDGLIINISSWAGRYDSYIAGPAYGASKHGLSSMSATLNLEEGRYGIRCCCVEPAEVATEILDQRPVPVSEVDRQRMLQVEDLGETIRFVAEMPAHVCLNEIVISPTWNRAHMGDEDQYPGPP</sequence>